<name>A0A5E4QH62_9NEOP</name>
<keyword evidence="4" id="KW-1185">Reference proteome</keyword>
<keyword evidence="1" id="KW-1133">Transmembrane helix</keyword>
<reference evidence="3 4" key="1">
    <citation type="submission" date="2017-07" db="EMBL/GenBank/DDBJ databases">
        <authorList>
            <person name="Talla V."/>
            <person name="Backstrom N."/>
        </authorList>
    </citation>
    <scope>NUCLEOTIDE SEQUENCE [LARGE SCALE GENOMIC DNA]</scope>
</reference>
<evidence type="ECO:0000313" key="3">
    <source>
        <dbReference type="EMBL" id="VVC97626.1"/>
    </source>
</evidence>
<keyword evidence="2" id="KW-0732">Signal</keyword>
<organism evidence="3 4">
    <name type="scientific">Leptidea sinapis</name>
    <dbReference type="NCBI Taxonomy" id="189913"/>
    <lineage>
        <taxon>Eukaryota</taxon>
        <taxon>Metazoa</taxon>
        <taxon>Ecdysozoa</taxon>
        <taxon>Arthropoda</taxon>
        <taxon>Hexapoda</taxon>
        <taxon>Insecta</taxon>
        <taxon>Pterygota</taxon>
        <taxon>Neoptera</taxon>
        <taxon>Endopterygota</taxon>
        <taxon>Lepidoptera</taxon>
        <taxon>Glossata</taxon>
        <taxon>Ditrysia</taxon>
        <taxon>Papilionoidea</taxon>
        <taxon>Pieridae</taxon>
        <taxon>Dismorphiinae</taxon>
        <taxon>Leptidea</taxon>
    </lineage>
</organism>
<proteinExistence type="predicted"/>
<keyword evidence="1" id="KW-0812">Transmembrane</keyword>
<feature type="transmembrane region" description="Helical" evidence="1">
    <location>
        <begin position="66"/>
        <end position="90"/>
    </location>
</feature>
<keyword evidence="1" id="KW-0472">Membrane</keyword>
<dbReference type="Proteomes" id="UP000324832">
    <property type="component" value="Unassembled WGS sequence"/>
</dbReference>
<feature type="transmembrane region" description="Helical" evidence="1">
    <location>
        <begin position="97"/>
        <end position="121"/>
    </location>
</feature>
<accession>A0A5E4QH62</accession>
<protein>
    <submittedName>
        <fullName evidence="3">Uncharacterized protein</fullName>
    </submittedName>
</protein>
<feature type="chain" id="PRO_5022729902" evidence="2">
    <location>
        <begin position="17"/>
        <end position="209"/>
    </location>
</feature>
<feature type="signal peptide" evidence="2">
    <location>
        <begin position="1"/>
        <end position="16"/>
    </location>
</feature>
<evidence type="ECO:0000256" key="1">
    <source>
        <dbReference type="SAM" id="Phobius"/>
    </source>
</evidence>
<evidence type="ECO:0000313" key="4">
    <source>
        <dbReference type="Proteomes" id="UP000324832"/>
    </source>
</evidence>
<dbReference type="AlphaFoldDB" id="A0A5E4QH62"/>
<sequence>MAVAVVVLFIFSEAFAQDQALSTASPQSPPMPFLDLFTGASNYYPDIRKTYSDPSYYHGSCQKTDALSSLASVLGSAAKIMLSATVIAILKLLGAKLLFLPLSVMVFAKLGLKAILMWPVISKMIKYFKKKKKKSKSRIIMDCSERLACVIQRSYKSSWGSNFGAAVTFSLIEDVDEDSNIAKILLSILAGDKVAKCMSLDCNAGIDIS</sequence>
<evidence type="ECO:0000256" key="2">
    <source>
        <dbReference type="SAM" id="SignalP"/>
    </source>
</evidence>
<dbReference type="EMBL" id="FZQP02003245">
    <property type="protein sequence ID" value="VVC97626.1"/>
    <property type="molecule type" value="Genomic_DNA"/>
</dbReference>
<gene>
    <name evidence="3" type="ORF">LSINAPIS_LOCUS8859</name>
</gene>